<keyword evidence="2" id="KW-1185">Reference proteome</keyword>
<feature type="non-terminal residue" evidence="1">
    <location>
        <position position="50"/>
    </location>
</feature>
<dbReference type="AlphaFoldDB" id="A0A392P8S4"/>
<dbReference type="Proteomes" id="UP000265520">
    <property type="component" value="Unassembled WGS sequence"/>
</dbReference>
<comment type="caution">
    <text evidence="1">The sequence shown here is derived from an EMBL/GenBank/DDBJ whole genome shotgun (WGS) entry which is preliminary data.</text>
</comment>
<evidence type="ECO:0000313" key="1">
    <source>
        <dbReference type="EMBL" id="MCI08194.1"/>
    </source>
</evidence>
<proteinExistence type="predicted"/>
<dbReference type="EMBL" id="LXQA010068084">
    <property type="protein sequence ID" value="MCI08194.1"/>
    <property type="molecule type" value="Genomic_DNA"/>
</dbReference>
<reference evidence="1 2" key="1">
    <citation type="journal article" date="2018" name="Front. Plant Sci.">
        <title>Red Clover (Trifolium pratense) and Zigzag Clover (T. medium) - A Picture of Genomic Similarities and Differences.</title>
        <authorList>
            <person name="Dluhosova J."/>
            <person name="Istvanek J."/>
            <person name="Nedelnik J."/>
            <person name="Repkova J."/>
        </authorList>
    </citation>
    <scope>NUCLEOTIDE SEQUENCE [LARGE SCALE GENOMIC DNA]</scope>
    <source>
        <strain evidence="2">cv. 10/8</strain>
        <tissue evidence="1">Leaf</tissue>
    </source>
</reference>
<evidence type="ECO:0000313" key="2">
    <source>
        <dbReference type="Proteomes" id="UP000265520"/>
    </source>
</evidence>
<organism evidence="1 2">
    <name type="scientific">Trifolium medium</name>
    <dbReference type="NCBI Taxonomy" id="97028"/>
    <lineage>
        <taxon>Eukaryota</taxon>
        <taxon>Viridiplantae</taxon>
        <taxon>Streptophyta</taxon>
        <taxon>Embryophyta</taxon>
        <taxon>Tracheophyta</taxon>
        <taxon>Spermatophyta</taxon>
        <taxon>Magnoliopsida</taxon>
        <taxon>eudicotyledons</taxon>
        <taxon>Gunneridae</taxon>
        <taxon>Pentapetalae</taxon>
        <taxon>rosids</taxon>
        <taxon>fabids</taxon>
        <taxon>Fabales</taxon>
        <taxon>Fabaceae</taxon>
        <taxon>Papilionoideae</taxon>
        <taxon>50 kb inversion clade</taxon>
        <taxon>NPAAA clade</taxon>
        <taxon>Hologalegina</taxon>
        <taxon>IRL clade</taxon>
        <taxon>Trifolieae</taxon>
        <taxon>Trifolium</taxon>
    </lineage>
</organism>
<accession>A0A392P8S4</accession>
<name>A0A392P8S4_9FABA</name>
<sequence length="50" mass="5743">MQRENVVAPAPEWVVRWQPPEEGVVKCNIDAALFHDQQKFGIDMCFRGAQ</sequence>
<protein>
    <submittedName>
        <fullName evidence="1">Uncharacterized protein</fullName>
    </submittedName>
</protein>